<dbReference type="Pfam" id="PF08448">
    <property type="entry name" value="PAS_4"/>
    <property type="match status" value="1"/>
</dbReference>
<dbReference type="AlphaFoldDB" id="A0A3M5VDX0"/>
<dbReference type="NCBIfam" id="TIGR00229">
    <property type="entry name" value="sensory_box"/>
    <property type="match status" value="2"/>
</dbReference>
<evidence type="ECO:0000259" key="4">
    <source>
        <dbReference type="PROSITE" id="PS50111"/>
    </source>
</evidence>
<gene>
    <name evidence="6" type="ORF">ALP29_03403</name>
</gene>
<proteinExistence type="predicted"/>
<evidence type="ECO:0000256" key="3">
    <source>
        <dbReference type="PROSITE-ProRule" id="PRU00284"/>
    </source>
</evidence>
<protein>
    <recommendedName>
        <fullName evidence="8">Biofilm dispersion protein BdlA</fullName>
    </recommendedName>
</protein>
<sequence length="454" mass="50639">MECALQAPGIQGDLTMFNRQHKSDLQEIQRFSCALTEANAKLAAISRSMAMIEFDRTGVILNANERFCQTMGYSIEQIRGKHHRLFCEEAYTHTDAYHQLWRDLARGEALSGTFMRLNKHGEEVWLEASYMPVLDSDNQVRSVIKVASDISARVHHEHENQSLIDAIGRSMAVIEFTPQGQILNANDNFLRTVQYKREEIIGQHHSMFCHRSEVESPAYKAFWASLNRGEYHSHRFERKNKYGKTLFLEASYNPIFDTNRRLYKVVKFASDITSQVTTLRTAADSAHATSVQNDACARKGSQVVQQTVEIIEAISSDLNQAAESIDAVNKQSDIIGAIVQTIRSIAEQTNMLALNAAIEAARAGEHGRGFAVVADEVRNLAARTSQATVEIVDVVRKNHDLSLCAVSSMQSSLSRTGLGVELANEAGQVILEIQEGSRHVVDAISQFNSTLQLQ</sequence>
<organism evidence="6 7">
    <name type="scientific">Pseudomonas syringae pv. avii</name>
    <dbReference type="NCBI Taxonomy" id="663959"/>
    <lineage>
        <taxon>Bacteria</taxon>
        <taxon>Pseudomonadati</taxon>
        <taxon>Pseudomonadota</taxon>
        <taxon>Gammaproteobacteria</taxon>
        <taxon>Pseudomonadales</taxon>
        <taxon>Pseudomonadaceae</taxon>
        <taxon>Pseudomonas</taxon>
        <taxon>Pseudomonas syringae</taxon>
    </lineage>
</organism>
<dbReference type="Gene3D" id="1.10.287.950">
    <property type="entry name" value="Methyl-accepting chemotaxis protein"/>
    <property type="match status" value="1"/>
</dbReference>
<accession>A0A3M5VDX0</accession>
<feature type="domain" description="PAC" evidence="5">
    <location>
        <begin position="108"/>
        <end position="162"/>
    </location>
</feature>
<dbReference type="GO" id="GO:0016301">
    <property type="term" value="F:kinase activity"/>
    <property type="evidence" value="ECO:0007669"/>
    <property type="project" value="UniProtKB-KW"/>
</dbReference>
<keyword evidence="1" id="KW-0418">Kinase</keyword>
<dbReference type="InterPro" id="IPR001610">
    <property type="entry name" value="PAC"/>
</dbReference>
<dbReference type="InterPro" id="IPR013655">
    <property type="entry name" value="PAS_fold_3"/>
</dbReference>
<dbReference type="SUPFAM" id="SSF55785">
    <property type="entry name" value="PYP-like sensor domain (PAS domain)"/>
    <property type="match status" value="2"/>
</dbReference>
<comment type="caution">
    <text evidence="6">The sequence shown here is derived from an EMBL/GenBank/DDBJ whole genome shotgun (WGS) entry which is preliminary data.</text>
</comment>
<dbReference type="Proteomes" id="UP000280395">
    <property type="component" value="Unassembled WGS sequence"/>
</dbReference>
<dbReference type="InterPro" id="IPR000700">
    <property type="entry name" value="PAS-assoc_C"/>
</dbReference>
<dbReference type="SUPFAM" id="SSF58104">
    <property type="entry name" value="Methyl-accepting chemotaxis protein (MCP) signaling domain"/>
    <property type="match status" value="1"/>
</dbReference>
<dbReference type="PRINTS" id="PR00260">
    <property type="entry name" value="CHEMTRNSDUCR"/>
</dbReference>
<dbReference type="CDD" id="cd00130">
    <property type="entry name" value="PAS"/>
    <property type="match status" value="2"/>
</dbReference>
<dbReference type="Pfam" id="PF00015">
    <property type="entry name" value="MCPsignal"/>
    <property type="match status" value="1"/>
</dbReference>
<dbReference type="PROSITE" id="PS50113">
    <property type="entry name" value="PAC"/>
    <property type="match status" value="1"/>
</dbReference>
<dbReference type="Gene3D" id="3.30.450.20">
    <property type="entry name" value="PAS domain"/>
    <property type="match status" value="2"/>
</dbReference>
<dbReference type="PANTHER" id="PTHR24422">
    <property type="entry name" value="CHEMOTAXIS PROTEIN METHYLTRANSFERASE"/>
    <property type="match status" value="1"/>
</dbReference>
<dbReference type="GO" id="GO:0006935">
    <property type="term" value="P:chemotaxis"/>
    <property type="evidence" value="ECO:0007669"/>
    <property type="project" value="InterPro"/>
</dbReference>
<evidence type="ECO:0000259" key="5">
    <source>
        <dbReference type="PROSITE" id="PS50113"/>
    </source>
</evidence>
<name>A0A3M5VDX0_PSESX</name>
<dbReference type="PROSITE" id="PS50111">
    <property type="entry name" value="CHEMOTAXIS_TRANSDUC_2"/>
    <property type="match status" value="1"/>
</dbReference>
<reference evidence="6 7" key="1">
    <citation type="submission" date="2018-08" db="EMBL/GenBank/DDBJ databases">
        <title>Recombination of ecologically and evolutionarily significant loci maintains genetic cohesion in the Pseudomonas syringae species complex.</title>
        <authorList>
            <person name="Dillon M."/>
            <person name="Thakur S."/>
            <person name="Almeida R.N.D."/>
            <person name="Weir B.S."/>
            <person name="Guttman D.S."/>
        </authorList>
    </citation>
    <scope>NUCLEOTIDE SEQUENCE [LARGE SCALE GENOMIC DNA]</scope>
    <source>
        <strain evidence="6 7">ICMP 14479</strain>
    </source>
</reference>
<dbReference type="PANTHER" id="PTHR24422:SF10">
    <property type="entry name" value="CHEMOTAXIS PROTEIN METHYLTRANSFERASE 2"/>
    <property type="match status" value="1"/>
</dbReference>
<keyword evidence="2 3" id="KW-0807">Transducer</keyword>
<evidence type="ECO:0000256" key="2">
    <source>
        <dbReference type="ARBA" id="ARBA00023224"/>
    </source>
</evidence>
<dbReference type="GO" id="GO:0004888">
    <property type="term" value="F:transmembrane signaling receptor activity"/>
    <property type="evidence" value="ECO:0007669"/>
    <property type="project" value="InterPro"/>
</dbReference>
<dbReference type="SMART" id="SM00086">
    <property type="entry name" value="PAC"/>
    <property type="match status" value="2"/>
</dbReference>
<dbReference type="InterPro" id="IPR035965">
    <property type="entry name" value="PAS-like_dom_sf"/>
</dbReference>
<dbReference type="InterPro" id="IPR000014">
    <property type="entry name" value="PAS"/>
</dbReference>
<dbReference type="EMBL" id="RBUA01000760">
    <property type="protein sequence ID" value="RMU55677.1"/>
    <property type="molecule type" value="Genomic_DNA"/>
</dbReference>
<dbReference type="InterPro" id="IPR004090">
    <property type="entry name" value="Chemotax_Me-accpt_rcpt"/>
</dbReference>
<dbReference type="GO" id="GO:0016020">
    <property type="term" value="C:membrane"/>
    <property type="evidence" value="ECO:0007669"/>
    <property type="project" value="InterPro"/>
</dbReference>
<evidence type="ECO:0000313" key="7">
    <source>
        <dbReference type="Proteomes" id="UP000280395"/>
    </source>
</evidence>
<evidence type="ECO:0008006" key="8">
    <source>
        <dbReference type="Google" id="ProtNLM"/>
    </source>
</evidence>
<dbReference type="InterPro" id="IPR050903">
    <property type="entry name" value="Bact_Chemotaxis_MeTrfase"/>
</dbReference>
<dbReference type="GO" id="GO:0007165">
    <property type="term" value="P:signal transduction"/>
    <property type="evidence" value="ECO:0007669"/>
    <property type="project" value="UniProtKB-KW"/>
</dbReference>
<keyword evidence="1" id="KW-0808">Transferase</keyword>
<dbReference type="Pfam" id="PF08447">
    <property type="entry name" value="PAS_3"/>
    <property type="match status" value="1"/>
</dbReference>
<dbReference type="InterPro" id="IPR004089">
    <property type="entry name" value="MCPsignal_dom"/>
</dbReference>
<dbReference type="CDD" id="cd11386">
    <property type="entry name" value="MCP_signal"/>
    <property type="match status" value="1"/>
</dbReference>
<evidence type="ECO:0000313" key="6">
    <source>
        <dbReference type="EMBL" id="RMU55677.1"/>
    </source>
</evidence>
<evidence type="ECO:0000256" key="1">
    <source>
        <dbReference type="ARBA" id="ARBA00022777"/>
    </source>
</evidence>
<dbReference type="SMART" id="SM00091">
    <property type="entry name" value="PAS"/>
    <property type="match status" value="2"/>
</dbReference>
<dbReference type="SMART" id="SM00283">
    <property type="entry name" value="MA"/>
    <property type="match status" value="1"/>
</dbReference>
<feature type="domain" description="Methyl-accepting transducer" evidence="4">
    <location>
        <begin position="270"/>
        <end position="454"/>
    </location>
</feature>
<dbReference type="InterPro" id="IPR013656">
    <property type="entry name" value="PAS_4"/>
</dbReference>